<dbReference type="PRINTS" id="PR00035">
    <property type="entry name" value="HTHGNTR"/>
</dbReference>
<dbReference type="InterPro" id="IPR000524">
    <property type="entry name" value="Tscrpt_reg_HTH_GntR"/>
</dbReference>
<dbReference type="AlphaFoldDB" id="A0A7W6FQC1"/>
<evidence type="ECO:0000256" key="1">
    <source>
        <dbReference type="ARBA" id="ARBA00023015"/>
    </source>
</evidence>
<dbReference type="InterPro" id="IPR011711">
    <property type="entry name" value="GntR_C"/>
</dbReference>
<evidence type="ECO:0000256" key="2">
    <source>
        <dbReference type="ARBA" id="ARBA00023125"/>
    </source>
</evidence>
<dbReference type="Pfam" id="PF00392">
    <property type="entry name" value="GntR"/>
    <property type="match status" value="1"/>
</dbReference>
<dbReference type="SUPFAM" id="SSF48008">
    <property type="entry name" value="GntR ligand-binding domain-like"/>
    <property type="match status" value="1"/>
</dbReference>
<dbReference type="GO" id="GO:0003677">
    <property type="term" value="F:DNA binding"/>
    <property type="evidence" value="ECO:0007669"/>
    <property type="project" value="UniProtKB-KW"/>
</dbReference>
<comment type="caution">
    <text evidence="5">The sequence shown here is derived from an EMBL/GenBank/DDBJ whole genome shotgun (WGS) entry which is preliminary data.</text>
</comment>
<accession>A0A7W6FQC1</accession>
<dbReference type="EMBL" id="JACIDT010000009">
    <property type="protein sequence ID" value="MBB3926966.1"/>
    <property type="molecule type" value="Genomic_DNA"/>
</dbReference>
<dbReference type="InterPro" id="IPR036388">
    <property type="entry name" value="WH-like_DNA-bd_sf"/>
</dbReference>
<dbReference type="PANTHER" id="PTHR43537">
    <property type="entry name" value="TRANSCRIPTIONAL REGULATOR, GNTR FAMILY"/>
    <property type="match status" value="1"/>
</dbReference>
<dbReference type="SMART" id="SM00895">
    <property type="entry name" value="FCD"/>
    <property type="match status" value="1"/>
</dbReference>
<name>A0A7W6FQC1_9SPHN</name>
<dbReference type="RefSeq" id="WP_188072475.1">
    <property type="nucleotide sequence ID" value="NZ_BSPS01000115.1"/>
</dbReference>
<feature type="domain" description="HTH gntR-type" evidence="4">
    <location>
        <begin position="1"/>
        <end position="69"/>
    </location>
</feature>
<proteinExistence type="predicted"/>
<dbReference type="SUPFAM" id="SSF46785">
    <property type="entry name" value="Winged helix' DNA-binding domain"/>
    <property type="match status" value="1"/>
</dbReference>
<reference evidence="5 6" key="1">
    <citation type="submission" date="2020-08" db="EMBL/GenBank/DDBJ databases">
        <title>Genomic Encyclopedia of Type Strains, Phase IV (KMG-IV): sequencing the most valuable type-strain genomes for metagenomic binning, comparative biology and taxonomic classification.</title>
        <authorList>
            <person name="Goeker M."/>
        </authorList>
    </citation>
    <scope>NUCLEOTIDE SEQUENCE [LARGE SCALE GENOMIC DNA]</scope>
    <source>
        <strain evidence="5 6">DSM 26189</strain>
    </source>
</reference>
<protein>
    <submittedName>
        <fullName evidence="5">DNA-binding FadR family transcriptional regulator</fullName>
    </submittedName>
</protein>
<dbReference type="SMART" id="SM00345">
    <property type="entry name" value="HTH_GNTR"/>
    <property type="match status" value="1"/>
</dbReference>
<dbReference type="Gene3D" id="1.20.120.530">
    <property type="entry name" value="GntR ligand-binding domain-like"/>
    <property type="match status" value="1"/>
</dbReference>
<evidence type="ECO:0000313" key="5">
    <source>
        <dbReference type="EMBL" id="MBB3926966.1"/>
    </source>
</evidence>
<evidence type="ECO:0000256" key="3">
    <source>
        <dbReference type="ARBA" id="ARBA00023163"/>
    </source>
</evidence>
<organism evidence="5 6">
    <name type="scientific">Sphingobium jiangsuense</name>
    <dbReference type="NCBI Taxonomy" id="870476"/>
    <lineage>
        <taxon>Bacteria</taxon>
        <taxon>Pseudomonadati</taxon>
        <taxon>Pseudomonadota</taxon>
        <taxon>Alphaproteobacteria</taxon>
        <taxon>Sphingomonadales</taxon>
        <taxon>Sphingomonadaceae</taxon>
        <taxon>Sphingobium</taxon>
    </lineage>
</organism>
<dbReference type="Pfam" id="PF07729">
    <property type="entry name" value="FCD"/>
    <property type="match status" value="1"/>
</dbReference>
<dbReference type="GO" id="GO:0003700">
    <property type="term" value="F:DNA-binding transcription factor activity"/>
    <property type="evidence" value="ECO:0007669"/>
    <property type="project" value="InterPro"/>
</dbReference>
<dbReference type="PROSITE" id="PS50949">
    <property type="entry name" value="HTH_GNTR"/>
    <property type="match status" value="1"/>
</dbReference>
<evidence type="ECO:0000313" key="6">
    <source>
        <dbReference type="Proteomes" id="UP000571950"/>
    </source>
</evidence>
<keyword evidence="1" id="KW-0805">Transcription regulation</keyword>
<dbReference type="InterPro" id="IPR036390">
    <property type="entry name" value="WH_DNA-bd_sf"/>
</dbReference>
<keyword evidence="3" id="KW-0804">Transcription</keyword>
<keyword evidence="6" id="KW-1185">Reference proteome</keyword>
<dbReference type="Gene3D" id="1.10.10.10">
    <property type="entry name" value="Winged helix-like DNA-binding domain superfamily/Winged helix DNA-binding domain"/>
    <property type="match status" value="1"/>
</dbReference>
<dbReference type="PANTHER" id="PTHR43537:SF5">
    <property type="entry name" value="UXU OPERON TRANSCRIPTIONAL REGULATOR"/>
    <property type="match status" value="1"/>
</dbReference>
<dbReference type="InterPro" id="IPR008920">
    <property type="entry name" value="TF_FadR/GntR_C"/>
</dbReference>
<sequence>MTLLNADLARLRAFLDETIDRGENRLPPEPALSAELGISRGKLRTLLKKLEKEGLIWRHVGKGTFIGPRQLAVEDSPISSAFSVDNILQARSVLEPQLAALAAIHATTDDIRAMDACLADRDSCTTMLQWKHLDERLHRIIAQATHNVLLLTLYDTLRAQMKHTLDRRIEQVFGAEPGPKEDTDSEHALIIDAIRNHDPQAAERAMRSHLQSVRGKLFGLE</sequence>
<gene>
    <name evidence="5" type="ORF">GGR43_002689</name>
</gene>
<evidence type="ECO:0000259" key="4">
    <source>
        <dbReference type="PROSITE" id="PS50949"/>
    </source>
</evidence>
<keyword evidence="2 5" id="KW-0238">DNA-binding</keyword>
<dbReference type="Proteomes" id="UP000571950">
    <property type="component" value="Unassembled WGS sequence"/>
</dbReference>